<dbReference type="Proteomes" id="UP000789759">
    <property type="component" value="Unassembled WGS sequence"/>
</dbReference>
<reference evidence="1" key="1">
    <citation type="submission" date="2021-06" db="EMBL/GenBank/DDBJ databases">
        <authorList>
            <person name="Kallberg Y."/>
            <person name="Tangrot J."/>
            <person name="Rosling A."/>
        </authorList>
    </citation>
    <scope>NUCLEOTIDE SEQUENCE</scope>
    <source>
        <strain evidence="1">FL966</strain>
    </source>
</reference>
<comment type="caution">
    <text evidence="1">The sequence shown here is derived from an EMBL/GenBank/DDBJ whole genome shotgun (WGS) entry which is preliminary data.</text>
</comment>
<accession>A0A9N9JQB4</accession>
<dbReference type="AlphaFoldDB" id="A0A9N9JQB4"/>
<evidence type="ECO:0000313" key="1">
    <source>
        <dbReference type="EMBL" id="CAG8789283.1"/>
    </source>
</evidence>
<proteinExistence type="predicted"/>
<evidence type="ECO:0000313" key="2">
    <source>
        <dbReference type="Proteomes" id="UP000789759"/>
    </source>
</evidence>
<sequence>LHNNPPNQINIADARCLPAYLERHMMVLKNANTGDFDNAVKCNILKSMIEVADNNAQVLGFLKSYLTECGQNLSGRISEKSITPASQQQEHTISLENIQKAVQNALVQQKTKNQTLIKKVTELESQMAKQTAPQTVEPVKQPKGIFSTEDLERNYPIKPFQKPYNYEDDKGEYNEEENRWHALSQLEKKTSTTDKPSDFAIKGNFKHISESLEWYIDVPISVKDKDDKIVMSTGNFAHINNGESEPMLCIGVSKPEQQTLDMHNGEDLKI</sequence>
<name>A0A9N9JQB4_9GLOM</name>
<protein>
    <submittedName>
        <fullName evidence="1">22584_t:CDS:1</fullName>
    </submittedName>
</protein>
<organism evidence="1 2">
    <name type="scientific">Cetraspora pellucida</name>
    <dbReference type="NCBI Taxonomy" id="1433469"/>
    <lineage>
        <taxon>Eukaryota</taxon>
        <taxon>Fungi</taxon>
        <taxon>Fungi incertae sedis</taxon>
        <taxon>Mucoromycota</taxon>
        <taxon>Glomeromycotina</taxon>
        <taxon>Glomeromycetes</taxon>
        <taxon>Diversisporales</taxon>
        <taxon>Gigasporaceae</taxon>
        <taxon>Cetraspora</taxon>
    </lineage>
</organism>
<gene>
    <name evidence="1" type="ORF">CPELLU_LOCUS16894</name>
</gene>
<keyword evidence="2" id="KW-1185">Reference proteome</keyword>
<feature type="non-terminal residue" evidence="1">
    <location>
        <position position="270"/>
    </location>
</feature>
<dbReference type="EMBL" id="CAJVQA010026502">
    <property type="protein sequence ID" value="CAG8789283.1"/>
    <property type="molecule type" value="Genomic_DNA"/>
</dbReference>